<dbReference type="AlphaFoldDB" id="A0A813ZKM0"/>
<feature type="compositionally biased region" description="Polar residues" evidence="8">
    <location>
        <begin position="283"/>
        <end position="298"/>
    </location>
</feature>
<evidence type="ECO:0000256" key="7">
    <source>
        <dbReference type="SAM" id="Coils"/>
    </source>
</evidence>
<protein>
    <recommendedName>
        <fullName evidence="9">RING-type domain-containing protein</fullName>
    </recommendedName>
</protein>
<dbReference type="PANTHER" id="PTHR24104">
    <property type="entry name" value="E3 UBIQUITIN-PROTEIN LIGASE NHLRC1-RELATED"/>
    <property type="match status" value="1"/>
</dbReference>
<dbReference type="PROSITE" id="PS51125">
    <property type="entry name" value="NHL"/>
    <property type="match status" value="4"/>
</dbReference>
<evidence type="ECO:0000313" key="10">
    <source>
        <dbReference type="EMBL" id="CAF0900055.1"/>
    </source>
</evidence>
<keyword evidence="1" id="KW-0479">Metal-binding</keyword>
<dbReference type="InterPro" id="IPR001258">
    <property type="entry name" value="NHL_repeat"/>
</dbReference>
<organism evidence="10 11">
    <name type="scientific">Adineta ricciae</name>
    <name type="common">Rotifer</name>
    <dbReference type="NCBI Taxonomy" id="249248"/>
    <lineage>
        <taxon>Eukaryota</taxon>
        <taxon>Metazoa</taxon>
        <taxon>Spiralia</taxon>
        <taxon>Gnathifera</taxon>
        <taxon>Rotifera</taxon>
        <taxon>Eurotatoria</taxon>
        <taxon>Bdelloidea</taxon>
        <taxon>Adinetida</taxon>
        <taxon>Adinetidae</taxon>
        <taxon>Adineta</taxon>
    </lineage>
</organism>
<evidence type="ECO:0000256" key="4">
    <source>
        <dbReference type="ARBA" id="ARBA00022833"/>
    </source>
</evidence>
<dbReference type="GO" id="GO:0008270">
    <property type="term" value="F:zinc ion binding"/>
    <property type="evidence" value="ECO:0007669"/>
    <property type="project" value="UniProtKB-KW"/>
</dbReference>
<feature type="coiled-coil region" evidence="7">
    <location>
        <begin position="173"/>
        <end position="201"/>
    </location>
</feature>
<feature type="repeat" description="NHL" evidence="6">
    <location>
        <begin position="511"/>
        <end position="555"/>
    </location>
</feature>
<dbReference type="InterPro" id="IPR001841">
    <property type="entry name" value="Znf_RING"/>
</dbReference>
<dbReference type="Gene3D" id="3.30.40.10">
    <property type="entry name" value="Zinc/RING finger domain, C3HC4 (zinc finger)"/>
    <property type="match status" value="1"/>
</dbReference>
<feature type="repeat" description="NHL" evidence="6">
    <location>
        <begin position="469"/>
        <end position="507"/>
    </location>
</feature>
<dbReference type="SUPFAM" id="SSF101898">
    <property type="entry name" value="NHL repeat"/>
    <property type="match status" value="1"/>
</dbReference>
<evidence type="ECO:0000256" key="8">
    <source>
        <dbReference type="SAM" id="MobiDB-lite"/>
    </source>
</evidence>
<sequence length="609" mass="69508">MAINPEFRRVVNYTDLEALLECPLCLDRFDQPRLIPCGHTYCTKCLNELCAGNDTVICPQCRKEHDVPSAGITVFPRNLSYQQLLDIRTEQLVSTRQCQVCDKKRAFSDCLHCHKAVCLDCKQMHRRELTTTTDSLLLDLIQSTDLCKDALNTETTAFLTHCDTVRRQISVYAKETIDLIKQQEKQLKNDLEQMVAQQLESSKKILVNFEKNKEEISKFVRSSKQKIERNESLLDEQYIEIQNNITKHMRTIQNVVTALKNKRKDIVFTSNPRRPDCLGELNLTPQVSPTEHSTSLSMSADDKNHHQQQQQQQLAPISGIRQVGQWGNGPMEFWCPCGLAITRNNEHLIVIDSWNHRLQMLTIDGQFVRATSGTKGRGFDELNNPRDVCVNTSNEWIIVSDSGNHRLVVYDLKHFQVQRIIGGKDSQLKLHLPYGICCDDNDALYVCDRGNHRIVVIRFDDGVFLRQWGKKGVQHGEFDTPDFICCRQNVVAVSDFNNHRVQVFGLDGQFLFTFGKIGSGETGEFRYPRGIAIDDEGFFIVADWVNNRLQLFTPNGELSAIVSDKNSDTSNDELIPLKVAFDRPIGLTVSSQGVVFVTEWGRSHRIIIY</sequence>
<keyword evidence="11" id="KW-1185">Reference proteome</keyword>
<dbReference type="SUPFAM" id="SSF57850">
    <property type="entry name" value="RING/U-box"/>
    <property type="match status" value="1"/>
</dbReference>
<dbReference type="GO" id="GO:0043161">
    <property type="term" value="P:proteasome-mediated ubiquitin-dependent protein catabolic process"/>
    <property type="evidence" value="ECO:0007669"/>
    <property type="project" value="TreeGrafter"/>
</dbReference>
<dbReference type="EMBL" id="CAJNOR010000390">
    <property type="protein sequence ID" value="CAF0900055.1"/>
    <property type="molecule type" value="Genomic_DNA"/>
</dbReference>
<dbReference type="Pfam" id="PF13445">
    <property type="entry name" value="zf-RING_UBOX"/>
    <property type="match status" value="1"/>
</dbReference>
<proteinExistence type="predicted"/>
<dbReference type="InterPro" id="IPR027370">
    <property type="entry name" value="Znf-RING_euk"/>
</dbReference>
<feature type="region of interest" description="Disordered" evidence="8">
    <location>
        <begin position="277"/>
        <end position="311"/>
    </location>
</feature>
<keyword evidence="4" id="KW-0862">Zinc</keyword>
<dbReference type="PROSITE" id="PS00518">
    <property type="entry name" value="ZF_RING_1"/>
    <property type="match status" value="1"/>
</dbReference>
<feature type="domain" description="RING-type" evidence="9">
    <location>
        <begin position="22"/>
        <end position="62"/>
    </location>
</feature>
<dbReference type="Gene3D" id="2.120.10.30">
    <property type="entry name" value="TolB, C-terminal domain"/>
    <property type="match status" value="2"/>
</dbReference>
<dbReference type="InterPro" id="IPR013083">
    <property type="entry name" value="Znf_RING/FYVE/PHD"/>
</dbReference>
<name>A0A813ZKM0_ADIRI</name>
<gene>
    <name evidence="10" type="ORF">XAT740_LOCUS7974</name>
</gene>
<dbReference type="Pfam" id="PF01436">
    <property type="entry name" value="NHL"/>
    <property type="match status" value="4"/>
</dbReference>
<dbReference type="InterPro" id="IPR017907">
    <property type="entry name" value="Znf_RING_CS"/>
</dbReference>
<evidence type="ECO:0000256" key="6">
    <source>
        <dbReference type="PROSITE-ProRule" id="PRU00504"/>
    </source>
</evidence>
<keyword evidence="7" id="KW-0175">Coiled coil</keyword>
<dbReference type="InterPro" id="IPR050952">
    <property type="entry name" value="TRIM-NHL_E3_ligases"/>
</dbReference>
<comment type="caution">
    <text evidence="10">The sequence shown here is derived from an EMBL/GenBank/DDBJ whole genome shotgun (WGS) entry which is preliminary data.</text>
</comment>
<evidence type="ECO:0000256" key="1">
    <source>
        <dbReference type="ARBA" id="ARBA00022723"/>
    </source>
</evidence>
<dbReference type="PROSITE" id="PS50089">
    <property type="entry name" value="ZF_RING_2"/>
    <property type="match status" value="1"/>
</dbReference>
<accession>A0A813ZKM0</accession>
<dbReference type="InterPro" id="IPR011042">
    <property type="entry name" value="6-blade_b-propeller_TolB-like"/>
</dbReference>
<dbReference type="PANTHER" id="PTHR24104:SF47">
    <property type="entry name" value="E3 UBIQUITIN-PROTEIN LIGASE NHLRC1"/>
    <property type="match status" value="1"/>
</dbReference>
<dbReference type="GO" id="GO:0000209">
    <property type="term" value="P:protein polyubiquitination"/>
    <property type="evidence" value="ECO:0007669"/>
    <property type="project" value="TreeGrafter"/>
</dbReference>
<keyword evidence="2" id="KW-0677">Repeat</keyword>
<evidence type="ECO:0000313" key="11">
    <source>
        <dbReference type="Proteomes" id="UP000663828"/>
    </source>
</evidence>
<evidence type="ECO:0000256" key="3">
    <source>
        <dbReference type="ARBA" id="ARBA00022771"/>
    </source>
</evidence>
<dbReference type="SMART" id="SM00184">
    <property type="entry name" value="RING"/>
    <property type="match status" value="1"/>
</dbReference>
<dbReference type="Proteomes" id="UP000663828">
    <property type="component" value="Unassembled WGS sequence"/>
</dbReference>
<evidence type="ECO:0000256" key="2">
    <source>
        <dbReference type="ARBA" id="ARBA00022737"/>
    </source>
</evidence>
<evidence type="ECO:0000259" key="9">
    <source>
        <dbReference type="PROSITE" id="PS50089"/>
    </source>
</evidence>
<feature type="repeat" description="NHL" evidence="6">
    <location>
        <begin position="373"/>
        <end position="413"/>
    </location>
</feature>
<feature type="repeat" description="NHL" evidence="6">
    <location>
        <begin position="432"/>
        <end position="460"/>
    </location>
</feature>
<reference evidence="10" key="1">
    <citation type="submission" date="2021-02" db="EMBL/GenBank/DDBJ databases">
        <authorList>
            <person name="Nowell W R."/>
        </authorList>
    </citation>
    <scope>NUCLEOTIDE SEQUENCE</scope>
</reference>
<evidence type="ECO:0000256" key="5">
    <source>
        <dbReference type="PROSITE-ProRule" id="PRU00175"/>
    </source>
</evidence>
<keyword evidence="3 5" id="KW-0863">Zinc-finger</keyword>
<dbReference type="GO" id="GO:0061630">
    <property type="term" value="F:ubiquitin protein ligase activity"/>
    <property type="evidence" value="ECO:0007669"/>
    <property type="project" value="TreeGrafter"/>
</dbReference>